<sequence>MKVGSHVTIRRGYLGAAQEAVKLGASAFQYFPKNPRSLSIKSIDLKDTDSCARYCQEHGLISIAHTPYTTNLSIEDPELQQVTIRSILNDLAITEACGSIGLVVHFGKYKGADPLVGYKLMIDMLNQVLTNWEGKSLVLIENNAGQGAKMGITLEELVQIRKLTYYPEKIGYCFDTCHAFASGLWAGHNWTTIMEKGTQLGYFDNLKAIHLNDSVYPSSSCKDRHANIGKGYIGENNMKEFLQSSVIRDLPLILETPSSQAYSHRDEIKYVYTLAAGQTINK</sequence>
<dbReference type="PROSITE" id="PS51432">
    <property type="entry name" value="AP_NUCLEASE_F2_4"/>
    <property type="match status" value="1"/>
</dbReference>
<keyword evidence="3" id="KW-0378">Hydrolase</keyword>
<dbReference type="InterPro" id="IPR036237">
    <property type="entry name" value="Xyl_isomerase-like_sf"/>
</dbReference>
<keyword evidence="4" id="KW-1185">Reference proteome</keyword>
<evidence type="ECO:0000313" key="4">
    <source>
        <dbReference type="Proteomes" id="UP001229346"/>
    </source>
</evidence>
<dbReference type="NCBIfam" id="TIGR00587">
    <property type="entry name" value="nfo"/>
    <property type="match status" value="1"/>
</dbReference>
<organism evidence="3 4">
    <name type="scientific">Paenibacillus harenae</name>
    <dbReference type="NCBI Taxonomy" id="306543"/>
    <lineage>
        <taxon>Bacteria</taxon>
        <taxon>Bacillati</taxon>
        <taxon>Bacillota</taxon>
        <taxon>Bacilli</taxon>
        <taxon>Bacillales</taxon>
        <taxon>Paenibacillaceae</taxon>
        <taxon>Paenibacillus</taxon>
    </lineage>
</organism>
<proteinExistence type="predicted"/>
<comment type="caution">
    <text evidence="3">The sequence shown here is derived from an EMBL/GenBank/DDBJ whole genome shotgun (WGS) entry which is preliminary data.</text>
</comment>
<dbReference type="InterPro" id="IPR013022">
    <property type="entry name" value="Xyl_isomerase-like_TIM-brl"/>
</dbReference>
<protein>
    <submittedName>
        <fullName evidence="3">Deoxyribonuclease-4</fullName>
        <ecNumber evidence="3">3.1.21.2</ecNumber>
    </submittedName>
</protein>
<dbReference type="RefSeq" id="WP_307201085.1">
    <property type="nucleotide sequence ID" value="NZ_JAUSSU010000002.1"/>
</dbReference>
<dbReference type="Gene3D" id="3.20.20.150">
    <property type="entry name" value="Divalent-metal-dependent TIM barrel enzymes"/>
    <property type="match status" value="1"/>
</dbReference>
<dbReference type="PANTHER" id="PTHR21445:SF0">
    <property type="entry name" value="APURINIC-APYRIMIDINIC ENDONUCLEASE"/>
    <property type="match status" value="1"/>
</dbReference>
<evidence type="ECO:0000259" key="2">
    <source>
        <dbReference type="Pfam" id="PF01261"/>
    </source>
</evidence>
<evidence type="ECO:0000256" key="1">
    <source>
        <dbReference type="ARBA" id="ARBA00022722"/>
    </source>
</evidence>
<evidence type="ECO:0000313" key="3">
    <source>
        <dbReference type="EMBL" id="MDQ0111255.1"/>
    </source>
</evidence>
<accession>A0ABT9TV61</accession>
<dbReference type="InterPro" id="IPR001719">
    <property type="entry name" value="AP_endonuc_2"/>
</dbReference>
<reference evidence="3 4" key="1">
    <citation type="submission" date="2023-07" db="EMBL/GenBank/DDBJ databases">
        <title>Sorghum-associated microbial communities from plants grown in Nebraska, USA.</title>
        <authorList>
            <person name="Schachtman D."/>
        </authorList>
    </citation>
    <scope>NUCLEOTIDE SEQUENCE [LARGE SCALE GENOMIC DNA]</scope>
    <source>
        <strain evidence="3 4">CC482</strain>
    </source>
</reference>
<dbReference type="Pfam" id="PF01261">
    <property type="entry name" value="AP_endonuc_2"/>
    <property type="match status" value="1"/>
</dbReference>
<dbReference type="CDD" id="cd00019">
    <property type="entry name" value="AP2Ec"/>
    <property type="match status" value="1"/>
</dbReference>
<name>A0ABT9TV61_PAEHA</name>
<keyword evidence="1" id="KW-0540">Nuclease</keyword>
<feature type="domain" description="Xylose isomerase-like TIM barrel" evidence="2">
    <location>
        <begin position="18"/>
        <end position="267"/>
    </location>
</feature>
<dbReference type="EMBL" id="JAUSSU010000002">
    <property type="protein sequence ID" value="MDQ0111255.1"/>
    <property type="molecule type" value="Genomic_DNA"/>
</dbReference>
<dbReference type="PANTHER" id="PTHR21445">
    <property type="entry name" value="ENDONUCLEASE IV ENDODEOXYRIBONUCLEASE IV"/>
    <property type="match status" value="1"/>
</dbReference>
<dbReference type="GO" id="GO:0008833">
    <property type="term" value="F:deoxyribonuclease IV (phage-T4-induced) activity"/>
    <property type="evidence" value="ECO:0007669"/>
    <property type="project" value="UniProtKB-EC"/>
</dbReference>
<dbReference type="SUPFAM" id="SSF51658">
    <property type="entry name" value="Xylose isomerase-like"/>
    <property type="match status" value="1"/>
</dbReference>
<dbReference type="EC" id="3.1.21.2" evidence="3"/>
<dbReference type="SMART" id="SM00518">
    <property type="entry name" value="AP2Ec"/>
    <property type="match status" value="1"/>
</dbReference>
<gene>
    <name evidence="3" type="ORF">J2T15_000688</name>
</gene>
<dbReference type="Proteomes" id="UP001229346">
    <property type="component" value="Unassembled WGS sequence"/>
</dbReference>